<accession>K8XX42</accession>
<organism evidence="1 2">
    <name type="scientific">Leptospira santarosai serovar Shermani str. LT 821</name>
    <dbReference type="NCBI Taxonomy" id="758847"/>
    <lineage>
        <taxon>Bacteria</taxon>
        <taxon>Pseudomonadati</taxon>
        <taxon>Spirochaetota</taxon>
        <taxon>Spirochaetia</taxon>
        <taxon>Leptospirales</taxon>
        <taxon>Leptospiraceae</taxon>
        <taxon>Leptospira</taxon>
    </lineage>
</organism>
<dbReference type="PATRIC" id="fig|758847.3.peg.3683"/>
<dbReference type="KEGG" id="lst:LSS_17640"/>
<evidence type="ECO:0000313" key="2">
    <source>
        <dbReference type="Proteomes" id="UP000035800"/>
    </source>
</evidence>
<sequence>MEFSVGTDGSEVRARNLQTCRSLVRESGSDRFGRNQTL</sequence>
<dbReference type="Proteomes" id="UP000035800">
    <property type="component" value="Chromosome I"/>
</dbReference>
<gene>
    <name evidence="1" type="ORF">LSS_17640</name>
</gene>
<proteinExistence type="predicted"/>
<name>K8XX42_9LEPT</name>
<reference evidence="1 2" key="1">
    <citation type="journal article" date="2012" name="Gene">
        <title>Sequence of Leptospira santarosai serovar Shermani genome and prediction of virulence-associated genes.</title>
        <authorList>
            <person name="Chou L.F."/>
            <person name="Chen Y.T."/>
            <person name="Lu C.W."/>
            <person name="Ko Y.C."/>
            <person name="Tang C.Y."/>
            <person name="Pan M.J."/>
            <person name="Tian Y.C."/>
            <person name="Chiu C.H."/>
            <person name="Hung C.C."/>
            <person name="Yang C.W."/>
        </authorList>
    </citation>
    <scope>NUCLEOTIDE SEQUENCE [LARGE SCALE GENOMIC DNA]</scope>
    <source>
        <strain evidence="1">LT 821</strain>
    </source>
</reference>
<evidence type="ECO:0000313" key="1">
    <source>
        <dbReference type="EMBL" id="EKT85451.1"/>
    </source>
</evidence>
<protein>
    <submittedName>
        <fullName evidence="1">Uncharacterized protein</fullName>
    </submittedName>
</protein>
<reference evidence="1 2" key="2">
    <citation type="journal article" date="2014" name="Emerg. Microbes Infect.">
        <title>Potential impact on kidney infection: a whole-genome analysis of Leptospira santarosai serovar Shermani.</title>
        <authorList>
            <person name="Chou L.F."/>
            <person name="Chen T.W."/>
            <person name="Ko Y.C."/>
            <person name="Pan M.J."/>
            <person name="Tian Y.C."/>
            <person name="Chiu C.H."/>
            <person name="Tang P."/>
            <person name="Hung C.C."/>
            <person name="Yang C.W."/>
        </authorList>
    </citation>
    <scope>NUCLEOTIDE SEQUENCE</scope>
    <source>
        <strain evidence="1 2">LT 821</strain>
    </source>
</reference>
<dbReference type="AlphaFoldDB" id="K8XX42"/>
<dbReference type="EMBL" id="CP006694">
    <property type="protein sequence ID" value="EKT85451.1"/>
    <property type="molecule type" value="Genomic_DNA"/>
</dbReference>